<keyword evidence="4" id="KW-1185">Reference proteome</keyword>
<dbReference type="Proteomes" id="UP001497482">
    <property type="component" value="Chromosome 19"/>
</dbReference>
<feature type="chain" id="PRO_5043999338" evidence="2">
    <location>
        <begin position="20"/>
        <end position="180"/>
    </location>
</feature>
<organism evidence="3 4">
    <name type="scientific">Knipowitschia caucasica</name>
    <name type="common">Caucasian dwarf goby</name>
    <name type="synonym">Pomatoschistus caucasicus</name>
    <dbReference type="NCBI Taxonomy" id="637954"/>
    <lineage>
        <taxon>Eukaryota</taxon>
        <taxon>Metazoa</taxon>
        <taxon>Chordata</taxon>
        <taxon>Craniata</taxon>
        <taxon>Vertebrata</taxon>
        <taxon>Euteleostomi</taxon>
        <taxon>Actinopterygii</taxon>
        <taxon>Neopterygii</taxon>
        <taxon>Teleostei</taxon>
        <taxon>Neoteleostei</taxon>
        <taxon>Acanthomorphata</taxon>
        <taxon>Gobiaria</taxon>
        <taxon>Gobiiformes</taxon>
        <taxon>Gobioidei</taxon>
        <taxon>Gobiidae</taxon>
        <taxon>Gobiinae</taxon>
        <taxon>Knipowitschia</taxon>
    </lineage>
</organism>
<dbReference type="AlphaFoldDB" id="A0AAV2KPP4"/>
<evidence type="ECO:0000256" key="2">
    <source>
        <dbReference type="SAM" id="SignalP"/>
    </source>
</evidence>
<evidence type="ECO:0000313" key="3">
    <source>
        <dbReference type="EMBL" id="CAL1590733.1"/>
    </source>
</evidence>
<name>A0AAV2KPP4_KNICA</name>
<feature type="region of interest" description="Disordered" evidence="1">
    <location>
        <begin position="60"/>
        <end position="82"/>
    </location>
</feature>
<evidence type="ECO:0000256" key="1">
    <source>
        <dbReference type="SAM" id="MobiDB-lite"/>
    </source>
</evidence>
<dbReference type="EMBL" id="OZ035841">
    <property type="protein sequence ID" value="CAL1590733.1"/>
    <property type="molecule type" value="Genomic_DNA"/>
</dbReference>
<proteinExistence type="predicted"/>
<reference evidence="3 4" key="1">
    <citation type="submission" date="2024-04" db="EMBL/GenBank/DDBJ databases">
        <authorList>
            <person name="Waldvogel A.-M."/>
            <person name="Schoenle A."/>
        </authorList>
    </citation>
    <scope>NUCLEOTIDE SEQUENCE [LARGE SCALE GENOMIC DNA]</scope>
</reference>
<sequence length="180" mass="19288">MFFLNLSLFTEILLSPVFSHHRCSPLQLLGALPEAPTASTVTGLQSEGWKALGLSSTPPNTLTSSLSSAPSDSFPPSSTHTSSWSHLLENSERSFHLLSPLSLHLLLRSPCPSPTSTSSCFQEAQNPVSSADSGCALLTRPTSLPSAPESAPWQTEWMPPKTQAPLSQPALSPKFLHSKR</sequence>
<feature type="signal peptide" evidence="2">
    <location>
        <begin position="1"/>
        <end position="19"/>
    </location>
</feature>
<accession>A0AAV2KPP4</accession>
<feature type="region of interest" description="Disordered" evidence="1">
    <location>
        <begin position="131"/>
        <end position="180"/>
    </location>
</feature>
<evidence type="ECO:0000313" key="4">
    <source>
        <dbReference type="Proteomes" id="UP001497482"/>
    </source>
</evidence>
<keyword evidence="2" id="KW-0732">Signal</keyword>
<protein>
    <submittedName>
        <fullName evidence="3">Uncharacterized protein</fullName>
    </submittedName>
</protein>
<gene>
    <name evidence="3" type="ORF">KC01_LOCUS20200</name>
</gene>